<dbReference type="GO" id="GO:0030388">
    <property type="term" value="P:fructose 1,6-bisphosphate metabolic process"/>
    <property type="evidence" value="ECO:0007669"/>
    <property type="project" value="TreeGrafter"/>
</dbReference>
<evidence type="ECO:0000256" key="6">
    <source>
        <dbReference type="ARBA" id="ARBA00023277"/>
    </source>
</evidence>
<dbReference type="GO" id="GO:0046872">
    <property type="term" value="F:metal ion binding"/>
    <property type="evidence" value="ECO:0007669"/>
    <property type="project" value="UniProtKB-KW"/>
</dbReference>
<keyword evidence="12" id="KW-1185">Reference proteome</keyword>
<evidence type="ECO:0000313" key="11">
    <source>
        <dbReference type="EMBL" id="SDJ87391.1"/>
    </source>
</evidence>
<dbReference type="AlphaFoldDB" id="A0A1G8XA92"/>
<evidence type="ECO:0000256" key="7">
    <source>
        <dbReference type="ARBA" id="ARBA00024331"/>
    </source>
</evidence>
<dbReference type="Pfam" id="PF03320">
    <property type="entry name" value="FBPase_glpX"/>
    <property type="match status" value="1"/>
</dbReference>
<dbReference type="Gene3D" id="3.40.190.90">
    <property type="match status" value="1"/>
</dbReference>
<feature type="binding site" evidence="9">
    <location>
        <position position="215"/>
    </location>
    <ligand>
        <name>Mn(2+)</name>
        <dbReference type="ChEBI" id="CHEBI:29035"/>
        <label>2</label>
    </ligand>
</feature>
<dbReference type="CDD" id="cd01516">
    <property type="entry name" value="FBPase_glpX"/>
    <property type="match status" value="1"/>
</dbReference>
<evidence type="ECO:0000256" key="10">
    <source>
        <dbReference type="PIRSR" id="PIRSR004532-2"/>
    </source>
</evidence>
<dbReference type="FunFam" id="3.40.190.90:FF:000001">
    <property type="entry name" value="Fructose-1,6-bisphosphatase"/>
    <property type="match status" value="1"/>
</dbReference>
<dbReference type="OrthoDB" id="9779353at2"/>
<evidence type="ECO:0000256" key="3">
    <source>
        <dbReference type="ARBA" id="ARBA00022723"/>
    </source>
</evidence>
<name>A0A1G8XA92_9FIRM</name>
<feature type="binding site" evidence="10">
    <location>
        <position position="212"/>
    </location>
    <ligand>
        <name>substrate</name>
    </ligand>
</feature>
<comment type="cofactor">
    <cofactor evidence="9">
        <name>Mn(2+)</name>
        <dbReference type="ChEBI" id="CHEBI:29035"/>
    </cofactor>
</comment>
<accession>A0A1G8XA92</accession>
<feature type="binding site" evidence="9">
    <location>
        <position position="90"/>
    </location>
    <ligand>
        <name>Mn(2+)</name>
        <dbReference type="ChEBI" id="CHEBI:29035"/>
        <label>2</label>
    </ligand>
</feature>
<dbReference type="GO" id="GO:0042132">
    <property type="term" value="F:fructose 1,6-bisphosphate 1-phosphatase activity"/>
    <property type="evidence" value="ECO:0007669"/>
    <property type="project" value="UniProtKB-EC"/>
</dbReference>
<dbReference type="GO" id="GO:0006071">
    <property type="term" value="P:glycerol metabolic process"/>
    <property type="evidence" value="ECO:0007669"/>
    <property type="project" value="InterPro"/>
</dbReference>
<evidence type="ECO:0000256" key="5">
    <source>
        <dbReference type="ARBA" id="ARBA00023211"/>
    </source>
</evidence>
<evidence type="ECO:0000256" key="4">
    <source>
        <dbReference type="ARBA" id="ARBA00022801"/>
    </source>
</evidence>
<evidence type="ECO:0000256" key="1">
    <source>
        <dbReference type="ARBA" id="ARBA00001273"/>
    </source>
</evidence>
<evidence type="ECO:0000256" key="8">
    <source>
        <dbReference type="PIRNR" id="PIRNR004532"/>
    </source>
</evidence>
<gene>
    <name evidence="11" type="ORF">SAMN05660472_00161</name>
</gene>
<feature type="binding site" evidence="9">
    <location>
        <position position="57"/>
    </location>
    <ligand>
        <name>Mn(2+)</name>
        <dbReference type="ChEBI" id="CHEBI:29035"/>
        <label>1</label>
    </ligand>
</feature>
<feature type="binding site" evidence="9">
    <location>
        <position position="33"/>
    </location>
    <ligand>
        <name>Mn(2+)</name>
        <dbReference type="ChEBI" id="CHEBI:29035"/>
        <label>1</label>
    </ligand>
</feature>
<evidence type="ECO:0000313" key="12">
    <source>
        <dbReference type="Proteomes" id="UP000198718"/>
    </source>
</evidence>
<proteinExistence type="inferred from homology"/>
<comment type="pathway">
    <text evidence="7">Carbohydrate biosynthesis.</text>
</comment>
<evidence type="ECO:0000256" key="9">
    <source>
        <dbReference type="PIRSR" id="PIRSR004532-1"/>
    </source>
</evidence>
<dbReference type="SUPFAM" id="SSF56655">
    <property type="entry name" value="Carbohydrate phosphatase"/>
    <property type="match status" value="1"/>
</dbReference>
<dbReference type="PANTHER" id="PTHR30447:SF0">
    <property type="entry name" value="FRUCTOSE-1,6-BISPHOSPHATASE 1 CLASS 2-RELATED"/>
    <property type="match status" value="1"/>
</dbReference>
<feature type="binding site" evidence="10">
    <location>
        <begin position="90"/>
        <end position="92"/>
    </location>
    <ligand>
        <name>substrate</name>
    </ligand>
</feature>
<evidence type="ECO:0000256" key="2">
    <source>
        <dbReference type="ARBA" id="ARBA00008989"/>
    </source>
</evidence>
<keyword evidence="3 9" id="KW-0479">Metal-binding</keyword>
<organism evidence="11 12">
    <name type="scientific">Natronincola ferrireducens</name>
    <dbReference type="NCBI Taxonomy" id="393762"/>
    <lineage>
        <taxon>Bacteria</taxon>
        <taxon>Bacillati</taxon>
        <taxon>Bacillota</taxon>
        <taxon>Clostridia</taxon>
        <taxon>Peptostreptococcales</taxon>
        <taxon>Natronincolaceae</taxon>
        <taxon>Natronincola</taxon>
    </lineage>
</organism>
<dbReference type="Proteomes" id="UP000198718">
    <property type="component" value="Unassembled WGS sequence"/>
</dbReference>
<sequence>MDRNLALDLVRVTEAAALGAAKHMGRGDKIAADQAGVDGMRKVFDNLNIEGVVVIGEGEMDEAPMLYIGETVGKRGAECIKVDIAVDPVEGTNSVAKGLPNAIAVVAMAPRGCLLNAPDMYMDKIAVGPKAAGRVHIDAPIYENLKATAEALNKSITDLTVTMLDRPRHQDIVRQCREAGARIKLFKDGDVAAALATCFDYTGVDIMLGIGGAPEGVIAAAGLKCLGGQFEGKLIPYEEEERERCIKMGVDVNKILYMEDLVKGQEVYFAATGISDGELLKGVMYKGNNQITTHSVVMRSKTGTIRFIEAIHRLNKKPKYAY</sequence>
<dbReference type="RefSeq" id="WP_090548929.1">
    <property type="nucleotide sequence ID" value="NZ_FNFP01000001.1"/>
</dbReference>
<keyword evidence="5 9" id="KW-0464">Manganese</keyword>
<feature type="binding site" evidence="10">
    <location>
        <position position="121"/>
    </location>
    <ligand>
        <name>substrate</name>
    </ligand>
</feature>
<dbReference type="GO" id="GO:0005829">
    <property type="term" value="C:cytosol"/>
    <property type="evidence" value="ECO:0007669"/>
    <property type="project" value="TreeGrafter"/>
</dbReference>
<reference evidence="11 12" key="1">
    <citation type="submission" date="2016-10" db="EMBL/GenBank/DDBJ databases">
        <authorList>
            <person name="de Groot N.N."/>
        </authorList>
    </citation>
    <scope>NUCLEOTIDE SEQUENCE [LARGE SCALE GENOMIC DNA]</scope>
    <source>
        <strain evidence="11 12">DSM 18346</strain>
    </source>
</reference>
<keyword evidence="4" id="KW-0378">Hydrolase</keyword>
<feature type="binding site" evidence="10">
    <location>
        <begin position="166"/>
        <end position="168"/>
    </location>
    <ligand>
        <name>substrate</name>
    </ligand>
</feature>
<comment type="catalytic activity">
    <reaction evidence="1">
        <text>beta-D-fructose 1,6-bisphosphate + H2O = beta-D-fructose 6-phosphate + phosphate</text>
        <dbReference type="Rhea" id="RHEA:11064"/>
        <dbReference type="ChEBI" id="CHEBI:15377"/>
        <dbReference type="ChEBI" id="CHEBI:32966"/>
        <dbReference type="ChEBI" id="CHEBI:43474"/>
        <dbReference type="ChEBI" id="CHEBI:57634"/>
        <dbReference type="EC" id="3.1.3.11"/>
    </reaction>
</comment>
<dbReference type="PIRSF" id="PIRSF004532">
    <property type="entry name" value="GlpX"/>
    <property type="match status" value="1"/>
</dbReference>
<dbReference type="STRING" id="393762.SAMN05660472_00161"/>
<dbReference type="GO" id="GO:0006094">
    <property type="term" value="P:gluconeogenesis"/>
    <property type="evidence" value="ECO:0007669"/>
    <property type="project" value="InterPro"/>
</dbReference>
<dbReference type="NCBIfam" id="TIGR00330">
    <property type="entry name" value="glpX"/>
    <property type="match status" value="1"/>
</dbReference>
<dbReference type="InterPro" id="IPR004464">
    <property type="entry name" value="FBPase_class-2/SBPase"/>
</dbReference>
<dbReference type="EMBL" id="FNFP01000001">
    <property type="protein sequence ID" value="SDJ87391.1"/>
    <property type="molecule type" value="Genomic_DNA"/>
</dbReference>
<feature type="binding site" evidence="10">
    <location>
        <begin position="188"/>
        <end position="190"/>
    </location>
    <ligand>
        <name>substrate</name>
    </ligand>
</feature>
<feature type="binding site" evidence="9">
    <location>
        <position position="87"/>
    </location>
    <ligand>
        <name>Mn(2+)</name>
        <dbReference type="ChEBI" id="CHEBI:29035"/>
        <label>2</label>
    </ligand>
</feature>
<dbReference type="Gene3D" id="3.30.540.10">
    <property type="entry name" value="Fructose-1,6-Bisphosphatase, subunit A, domain 1"/>
    <property type="match status" value="1"/>
</dbReference>
<protein>
    <recommendedName>
        <fullName evidence="8">Fructose-1,6-bisphosphatase</fullName>
    </recommendedName>
</protein>
<dbReference type="PANTHER" id="PTHR30447">
    <property type="entry name" value="FRUCTOSE-1,6-BISPHOSPHATASE CLASS 2"/>
    <property type="match status" value="1"/>
</dbReference>
<comment type="similarity">
    <text evidence="2 8">Belongs to the FBPase class 2 family.</text>
</comment>
<keyword evidence="6 8" id="KW-0119">Carbohydrate metabolism</keyword>